<organism evidence="1 2">
    <name type="scientific">Wenjunlia vitaminophila</name>
    <name type="common">Streptomyces vitaminophilus</name>
    <dbReference type="NCBI Taxonomy" id="76728"/>
    <lineage>
        <taxon>Bacteria</taxon>
        <taxon>Bacillati</taxon>
        <taxon>Actinomycetota</taxon>
        <taxon>Actinomycetes</taxon>
        <taxon>Kitasatosporales</taxon>
        <taxon>Streptomycetaceae</taxon>
        <taxon>Wenjunlia</taxon>
    </lineage>
</organism>
<comment type="caution">
    <text evidence="1">The sequence shown here is derived from an EMBL/GenBank/DDBJ whole genome shotgun (WGS) entry which is preliminary data.</text>
</comment>
<sequence length="345" mass="37388">MLRTLIVGFGRAGAGLHWQVLRGLRAEPGNRPAPWSPEPPVVLDVRDVGADARSLGLVPARSLNHAARLTDPARTVVHLCTPPADRPGLLRSLADLGFRRILMEKPLAGDEAGAEAIAELARERRLLLRVVSPWLFSSLTHALGELVRDQSLGRPRSISFTQSKPRWTRTLRSDDHPTAFDVELPHSIGVALRLAGDARIEDAECEDMRLGDRVIPAMGRARLVLRHTGGVTTDITSDLTSPVRERRVSVRFDRGLAVGHYPVSEADHHASLTVAASADGDRPPARRILQDDAFAACLRNVYHDYATGVTSGDDYPIGQRVVSLLHRAKSLAAGHAPASRTDGAA</sequence>
<name>A0A0T6LUJ2_WENVI</name>
<dbReference type="InterPro" id="IPR036291">
    <property type="entry name" value="NAD(P)-bd_dom_sf"/>
</dbReference>
<dbReference type="PANTHER" id="PTHR43377:SF1">
    <property type="entry name" value="BILIVERDIN REDUCTASE A"/>
    <property type="match status" value="1"/>
</dbReference>
<dbReference type="RefSeq" id="WP_018385641.1">
    <property type="nucleotide sequence ID" value="NZ_LLZU01000010.1"/>
</dbReference>
<gene>
    <name evidence="1" type="ORF">AQ490_18610</name>
</gene>
<dbReference type="InterPro" id="IPR051450">
    <property type="entry name" value="Gfo/Idh/MocA_Oxidoreductases"/>
</dbReference>
<accession>A0A0T6LUJ2</accession>
<dbReference type="Gene3D" id="3.40.50.720">
    <property type="entry name" value="NAD(P)-binding Rossmann-like Domain"/>
    <property type="match status" value="1"/>
</dbReference>
<dbReference type="Gene3D" id="3.30.360.10">
    <property type="entry name" value="Dihydrodipicolinate Reductase, domain 2"/>
    <property type="match status" value="1"/>
</dbReference>
<dbReference type="PANTHER" id="PTHR43377">
    <property type="entry name" value="BILIVERDIN REDUCTASE A"/>
    <property type="match status" value="1"/>
</dbReference>
<dbReference type="SUPFAM" id="SSF51735">
    <property type="entry name" value="NAD(P)-binding Rossmann-fold domains"/>
    <property type="match status" value="1"/>
</dbReference>
<dbReference type="eggNOG" id="COG0673">
    <property type="taxonomic scope" value="Bacteria"/>
</dbReference>
<evidence type="ECO:0000313" key="1">
    <source>
        <dbReference type="EMBL" id="KRV49720.1"/>
    </source>
</evidence>
<evidence type="ECO:0000313" key="2">
    <source>
        <dbReference type="Proteomes" id="UP000050867"/>
    </source>
</evidence>
<reference evidence="1 2" key="1">
    <citation type="submission" date="2015-10" db="EMBL/GenBank/DDBJ databases">
        <title>Draft genome sequence of pyrrolomycin-producing Streptomyces vitaminophilus.</title>
        <authorList>
            <person name="Graham D.E."/>
            <person name="Mahan K.M."/>
            <person name="Klingeman D.M."/>
            <person name="Hettich R.L."/>
            <person name="Parry R.J."/>
        </authorList>
    </citation>
    <scope>NUCLEOTIDE SEQUENCE [LARGE SCALE GENOMIC DNA]</scope>
    <source>
        <strain evidence="1 2">ATCC 31673</strain>
    </source>
</reference>
<evidence type="ECO:0008006" key="3">
    <source>
        <dbReference type="Google" id="ProtNLM"/>
    </source>
</evidence>
<keyword evidence="2" id="KW-1185">Reference proteome</keyword>
<dbReference type="EMBL" id="LLZU01000010">
    <property type="protein sequence ID" value="KRV49720.1"/>
    <property type="molecule type" value="Genomic_DNA"/>
</dbReference>
<dbReference type="Proteomes" id="UP000050867">
    <property type="component" value="Unassembled WGS sequence"/>
</dbReference>
<protein>
    <recommendedName>
        <fullName evidence="3">Oxidoreductase</fullName>
    </recommendedName>
</protein>
<dbReference type="AlphaFoldDB" id="A0A0T6LUJ2"/>
<dbReference type="STRING" id="76728.AQ490_18610"/>
<dbReference type="OrthoDB" id="4327503at2"/>
<proteinExistence type="predicted"/>